<organism evidence="3 4">
    <name type="scientific">Heracleum sosnowskyi</name>
    <dbReference type="NCBI Taxonomy" id="360622"/>
    <lineage>
        <taxon>Eukaryota</taxon>
        <taxon>Viridiplantae</taxon>
        <taxon>Streptophyta</taxon>
        <taxon>Embryophyta</taxon>
        <taxon>Tracheophyta</taxon>
        <taxon>Spermatophyta</taxon>
        <taxon>Magnoliopsida</taxon>
        <taxon>eudicotyledons</taxon>
        <taxon>Gunneridae</taxon>
        <taxon>Pentapetalae</taxon>
        <taxon>asterids</taxon>
        <taxon>campanulids</taxon>
        <taxon>Apiales</taxon>
        <taxon>Apiaceae</taxon>
        <taxon>Apioideae</taxon>
        <taxon>apioid superclade</taxon>
        <taxon>Tordylieae</taxon>
        <taxon>Tordyliinae</taxon>
        <taxon>Heracleum</taxon>
    </lineage>
</organism>
<sequence length="329" mass="35685">MSWLILTLLILSCGFSSHPSEAKTATGKRRHPFALVVGTVYCDTCLRGKFSEASHFIAGASVAVECDATNSKPSFYKEVKTNKHGEFKVELRFSAAEHVKKILGCSVKLIRSSHPYCAVAATTTSSLFHLKSKSPRTHIFSAGAFTFKPLTQPKLCKRKSNVQNSNTLNSVESSNIHPTFLSFLYPQTPEFPPADDIGQFAPMPKLPSLPPLPQLPPLPSLPGLPSLPPIIPEPRDSSKGSDDESSNQKTFTLPPNPFHPPVIWNPFLQPPPAIVPSPPSFIIPPLVQATPSPPPPAFSLIPPFPFEPSFDFPGTPPQVLSSLSNKISP</sequence>
<reference evidence="3" key="1">
    <citation type="submission" date="2023-02" db="EMBL/GenBank/DDBJ databases">
        <title>Genome of toxic invasive species Heracleum sosnowskyi carries increased number of genes despite the absence of recent whole-genome duplications.</title>
        <authorList>
            <person name="Schelkunov M."/>
            <person name="Shtratnikova V."/>
            <person name="Makarenko M."/>
            <person name="Klepikova A."/>
            <person name="Omelchenko D."/>
            <person name="Novikova G."/>
            <person name="Obukhova E."/>
            <person name="Bogdanov V."/>
            <person name="Penin A."/>
            <person name="Logacheva M."/>
        </authorList>
    </citation>
    <scope>NUCLEOTIDE SEQUENCE</scope>
    <source>
        <strain evidence="3">Hsosn_3</strain>
        <tissue evidence="3">Leaf</tissue>
    </source>
</reference>
<dbReference type="PANTHER" id="PTHR47273">
    <property type="entry name" value="EXPRESSED PROTEIN"/>
    <property type="match status" value="1"/>
</dbReference>
<proteinExistence type="predicted"/>
<protein>
    <submittedName>
        <fullName evidence="3">Pollen Ole e 1 allergen/extensin</fullName>
    </submittedName>
</protein>
<dbReference type="Proteomes" id="UP001237642">
    <property type="component" value="Unassembled WGS sequence"/>
</dbReference>
<comment type="caution">
    <text evidence="3">The sequence shown here is derived from an EMBL/GenBank/DDBJ whole genome shotgun (WGS) entry which is preliminary data.</text>
</comment>
<dbReference type="Pfam" id="PF01190">
    <property type="entry name" value="Pollen_Ole_e_1"/>
    <property type="match status" value="1"/>
</dbReference>
<feature type="region of interest" description="Disordered" evidence="1">
    <location>
        <begin position="194"/>
        <end position="256"/>
    </location>
</feature>
<gene>
    <name evidence="3" type="ORF">POM88_021224</name>
</gene>
<dbReference type="PANTHER" id="PTHR47273:SF4">
    <property type="entry name" value="EXPRESSED PROTEIN"/>
    <property type="match status" value="1"/>
</dbReference>
<accession>A0AAD8IEE2</accession>
<evidence type="ECO:0000256" key="2">
    <source>
        <dbReference type="SAM" id="SignalP"/>
    </source>
</evidence>
<feature type="compositionally biased region" description="Pro residues" evidence="1">
    <location>
        <begin position="204"/>
        <end position="232"/>
    </location>
</feature>
<reference evidence="3" key="2">
    <citation type="submission" date="2023-05" db="EMBL/GenBank/DDBJ databases">
        <authorList>
            <person name="Schelkunov M.I."/>
        </authorList>
    </citation>
    <scope>NUCLEOTIDE SEQUENCE</scope>
    <source>
        <strain evidence="3">Hsosn_3</strain>
        <tissue evidence="3">Leaf</tissue>
    </source>
</reference>
<name>A0AAD8IEE2_9APIA</name>
<keyword evidence="2" id="KW-0732">Signal</keyword>
<dbReference type="EMBL" id="JAUIZM010000005">
    <property type="protein sequence ID" value="KAK1383489.1"/>
    <property type="molecule type" value="Genomic_DNA"/>
</dbReference>
<evidence type="ECO:0000313" key="3">
    <source>
        <dbReference type="EMBL" id="KAK1383489.1"/>
    </source>
</evidence>
<keyword evidence="4" id="KW-1185">Reference proteome</keyword>
<evidence type="ECO:0000256" key="1">
    <source>
        <dbReference type="SAM" id="MobiDB-lite"/>
    </source>
</evidence>
<evidence type="ECO:0000313" key="4">
    <source>
        <dbReference type="Proteomes" id="UP001237642"/>
    </source>
</evidence>
<feature type="chain" id="PRO_5042251426" evidence="2">
    <location>
        <begin position="23"/>
        <end position="329"/>
    </location>
</feature>
<feature type="signal peptide" evidence="2">
    <location>
        <begin position="1"/>
        <end position="22"/>
    </location>
</feature>
<feature type="compositionally biased region" description="Basic and acidic residues" evidence="1">
    <location>
        <begin position="233"/>
        <end position="242"/>
    </location>
</feature>
<dbReference type="AlphaFoldDB" id="A0AAD8IEE2"/>